<evidence type="ECO:0000256" key="3">
    <source>
        <dbReference type="ARBA" id="ARBA00010306"/>
    </source>
</evidence>
<feature type="compositionally biased region" description="Acidic residues" evidence="9">
    <location>
        <begin position="575"/>
        <end position="588"/>
    </location>
</feature>
<dbReference type="InterPro" id="IPR034082">
    <property type="entry name" value="R3H_G-patch"/>
</dbReference>
<evidence type="ECO:0000256" key="8">
    <source>
        <dbReference type="ARBA" id="ARBA00023242"/>
    </source>
</evidence>
<reference evidence="12" key="1">
    <citation type="submission" date="2020-07" db="EMBL/GenBank/DDBJ databases">
        <title>Draft Genome Sequence of a Deep-Sea Yeast, Naganishia (Cryptococcus) liquefaciens strain N6.</title>
        <authorList>
            <person name="Han Y.W."/>
            <person name="Kajitani R."/>
            <person name="Morimoto H."/>
            <person name="Parhat M."/>
            <person name="Tsubouchi H."/>
            <person name="Bakenova O."/>
            <person name="Ogata M."/>
            <person name="Argunhan B."/>
            <person name="Aoki R."/>
            <person name="Kajiwara S."/>
            <person name="Itoh T."/>
            <person name="Iwasaki H."/>
        </authorList>
    </citation>
    <scope>NUCLEOTIDE SEQUENCE</scope>
    <source>
        <strain evidence="12">N6</strain>
    </source>
</reference>
<dbReference type="PANTHER" id="PTHR14195">
    <property type="entry name" value="G PATCH DOMAIN CONTAINING PROTEIN 2"/>
    <property type="match status" value="1"/>
</dbReference>
<dbReference type="Gene3D" id="3.30.1370.50">
    <property type="entry name" value="R3H-like domain"/>
    <property type="match status" value="1"/>
</dbReference>
<comment type="subcellular location">
    <subcellularLocation>
        <location evidence="2">Cytoplasm</location>
    </subcellularLocation>
    <subcellularLocation>
        <location evidence="1">Nucleus</location>
    </subcellularLocation>
</comment>
<dbReference type="GO" id="GO:0008380">
    <property type="term" value="P:RNA splicing"/>
    <property type="evidence" value="ECO:0007669"/>
    <property type="project" value="UniProtKB-KW"/>
</dbReference>
<feature type="compositionally biased region" description="Polar residues" evidence="9">
    <location>
        <begin position="96"/>
        <end position="111"/>
    </location>
</feature>
<organism evidence="12 13">
    <name type="scientific">Naganishia liquefaciens</name>
    <dbReference type="NCBI Taxonomy" id="104408"/>
    <lineage>
        <taxon>Eukaryota</taxon>
        <taxon>Fungi</taxon>
        <taxon>Dikarya</taxon>
        <taxon>Basidiomycota</taxon>
        <taxon>Agaricomycotina</taxon>
        <taxon>Tremellomycetes</taxon>
        <taxon>Filobasidiales</taxon>
        <taxon>Filobasidiaceae</taxon>
        <taxon>Naganishia</taxon>
    </lineage>
</organism>
<evidence type="ECO:0000256" key="2">
    <source>
        <dbReference type="ARBA" id="ARBA00004496"/>
    </source>
</evidence>
<dbReference type="SUPFAM" id="SSF82708">
    <property type="entry name" value="R3H domain"/>
    <property type="match status" value="1"/>
</dbReference>
<evidence type="ECO:0000256" key="9">
    <source>
        <dbReference type="SAM" id="MobiDB-lite"/>
    </source>
</evidence>
<evidence type="ECO:0000256" key="7">
    <source>
        <dbReference type="ARBA" id="ARBA00023187"/>
    </source>
</evidence>
<dbReference type="InterPro" id="IPR001374">
    <property type="entry name" value="R3H_dom"/>
</dbReference>
<dbReference type="GO" id="GO:0003676">
    <property type="term" value="F:nucleic acid binding"/>
    <property type="evidence" value="ECO:0007669"/>
    <property type="project" value="UniProtKB-UniRule"/>
</dbReference>
<proteinExistence type="inferred from homology"/>
<dbReference type="InterPro" id="IPR051189">
    <property type="entry name" value="Splicing_assoc_domain"/>
</dbReference>
<evidence type="ECO:0000259" key="10">
    <source>
        <dbReference type="PROSITE" id="PS50174"/>
    </source>
</evidence>
<keyword evidence="6" id="KW-0507">mRNA processing</keyword>
<feature type="compositionally biased region" description="Acidic residues" evidence="9">
    <location>
        <begin position="479"/>
        <end position="488"/>
    </location>
</feature>
<feature type="compositionally biased region" description="Basic and acidic residues" evidence="9">
    <location>
        <begin position="734"/>
        <end position="754"/>
    </location>
</feature>
<dbReference type="SMART" id="SM00443">
    <property type="entry name" value="G_patch"/>
    <property type="match status" value="1"/>
</dbReference>
<keyword evidence="8" id="KW-0539">Nucleus</keyword>
<feature type="region of interest" description="Disordered" evidence="9">
    <location>
        <begin position="705"/>
        <end position="797"/>
    </location>
</feature>
<feature type="compositionally biased region" description="Basic residues" evidence="9">
    <location>
        <begin position="764"/>
        <end position="775"/>
    </location>
</feature>
<dbReference type="PROSITE" id="PS51061">
    <property type="entry name" value="R3H"/>
    <property type="match status" value="1"/>
</dbReference>
<evidence type="ECO:0000256" key="5">
    <source>
        <dbReference type="ARBA" id="ARBA00022490"/>
    </source>
</evidence>
<evidence type="ECO:0000259" key="11">
    <source>
        <dbReference type="PROSITE" id="PS51061"/>
    </source>
</evidence>
<dbReference type="EMBL" id="BLZA01000023">
    <property type="protein sequence ID" value="GHJ87763.1"/>
    <property type="molecule type" value="Genomic_DNA"/>
</dbReference>
<protein>
    <recommendedName>
        <fullName evidence="4">Protein SQS1</fullName>
    </recommendedName>
</protein>
<dbReference type="InterPro" id="IPR000467">
    <property type="entry name" value="G_patch_dom"/>
</dbReference>
<feature type="compositionally biased region" description="Low complexity" evidence="9">
    <location>
        <begin position="464"/>
        <end position="475"/>
    </location>
</feature>
<dbReference type="Pfam" id="PF01424">
    <property type="entry name" value="R3H"/>
    <property type="match status" value="1"/>
</dbReference>
<feature type="domain" description="G-patch" evidence="10">
    <location>
        <begin position="928"/>
        <end position="970"/>
    </location>
</feature>
<evidence type="ECO:0000256" key="4">
    <source>
        <dbReference type="ARBA" id="ARBA00018964"/>
    </source>
</evidence>
<keyword evidence="5" id="KW-0963">Cytoplasm</keyword>
<feature type="compositionally biased region" description="Acidic residues" evidence="9">
    <location>
        <begin position="607"/>
        <end position="648"/>
    </location>
</feature>
<feature type="compositionally biased region" description="Acidic residues" evidence="9">
    <location>
        <begin position="357"/>
        <end position="366"/>
    </location>
</feature>
<evidence type="ECO:0000256" key="1">
    <source>
        <dbReference type="ARBA" id="ARBA00004123"/>
    </source>
</evidence>
<dbReference type="Proteomes" id="UP000620104">
    <property type="component" value="Unassembled WGS sequence"/>
</dbReference>
<dbReference type="AlphaFoldDB" id="A0A8H3TVC7"/>
<dbReference type="PROSITE" id="PS50174">
    <property type="entry name" value="G_PATCH"/>
    <property type="match status" value="1"/>
</dbReference>
<comment type="similarity">
    <text evidence="3">Belongs to the SQS1 family.</text>
</comment>
<dbReference type="GO" id="GO:0005737">
    <property type="term" value="C:cytoplasm"/>
    <property type="evidence" value="ECO:0007669"/>
    <property type="project" value="UniProtKB-SubCell"/>
</dbReference>
<dbReference type="CDD" id="cd02646">
    <property type="entry name" value="R3H_G-patch"/>
    <property type="match status" value="1"/>
</dbReference>
<evidence type="ECO:0000313" key="12">
    <source>
        <dbReference type="EMBL" id="GHJ87763.1"/>
    </source>
</evidence>
<feature type="compositionally biased region" description="Basic residues" evidence="9">
    <location>
        <begin position="428"/>
        <end position="448"/>
    </location>
</feature>
<feature type="region of interest" description="Disordered" evidence="9">
    <location>
        <begin position="353"/>
        <end position="654"/>
    </location>
</feature>
<name>A0A8H3TVC7_9TREE</name>
<dbReference type="Pfam" id="PF01585">
    <property type="entry name" value="G-patch"/>
    <property type="match status" value="1"/>
</dbReference>
<dbReference type="InterPro" id="IPR036867">
    <property type="entry name" value="R3H_dom_sf"/>
</dbReference>
<feature type="region of interest" description="Disordered" evidence="9">
    <location>
        <begin position="896"/>
        <end position="924"/>
    </location>
</feature>
<feature type="compositionally biased region" description="Basic and acidic residues" evidence="9">
    <location>
        <begin position="547"/>
        <end position="560"/>
    </location>
</feature>
<evidence type="ECO:0000313" key="13">
    <source>
        <dbReference type="Proteomes" id="UP000620104"/>
    </source>
</evidence>
<feature type="compositionally biased region" description="Gly residues" evidence="9">
    <location>
        <begin position="896"/>
        <end position="906"/>
    </location>
</feature>
<dbReference type="GO" id="GO:0006397">
    <property type="term" value="P:mRNA processing"/>
    <property type="evidence" value="ECO:0007669"/>
    <property type="project" value="UniProtKB-KW"/>
</dbReference>
<evidence type="ECO:0000256" key="6">
    <source>
        <dbReference type="ARBA" id="ARBA00022664"/>
    </source>
</evidence>
<accession>A0A8H3TVC7</accession>
<feature type="region of interest" description="Disordered" evidence="9">
    <location>
        <begin position="1"/>
        <end position="162"/>
    </location>
</feature>
<feature type="domain" description="R3H" evidence="11">
    <location>
        <begin position="799"/>
        <end position="862"/>
    </location>
</feature>
<comment type="caution">
    <text evidence="12">The sequence shown here is derived from an EMBL/GenBank/DDBJ whole genome shotgun (WGS) entry which is preliminary data.</text>
</comment>
<sequence length="970" mass="104402">MPRQAFGDFLNGSPAAGRGGRGNGTPQRGGRGGGRGGRGGYSKQDYSAVPPVDYDAINKQTYKQMDGFAPSPYSANGSKGVPAPSPFRGKGKSRGTSHGSSTPSRNIQDTQFAARDSPSGSGTATPHFGIGFGRGRGAWNPIASAMRGSGGGGRSSSRGTGRLRGVMADLEAADRRNMMAPVFVKAGSLFTEEEDIKGDPIEDSVPVREDDIGVEAVFENLDSATGARNRSSAAPLPEELTSAEFVVAVPNAGIEGEEPEAIVIEHEETTVVIPGDASGTDLMLSRTMDEVRIADDSIEFEDDTAAFEDPGPLPLVAEEASDVPLYFMDDGSSKANVAADEILFDVSSSAIIGERESSDEEEEEEVILVPRKFAKPEPISMPKEGTSTRSQPSAGHDKSGKNQNQGPQYMSMPFAGRPVATKSDKSKMHGKTKQSQKKQGRKARREGRIRKTEGLPRIGDSDIDWGSDGPPAAAREASDLEDSEEDEVPAFAGLGSRVRRDEQAIMQDYVQNAFSKPAGDSESADDDGIDMDALARFADGMRNPRHVTLDDVADQKKHQQEDEDEGWVDSSGSELSDEADEDEDEEDAVAPPNMVEIAPGLFAEVSADGESEEEVELELDEDDESSDDEMNGVQWVEEESEDEDDDLENDFKDDYDQMFKGKNTWATSAEDYIAQLEAALDAEDVMGTGSRKSRNKLFKSIHNGDFGDDWDLAPAPKGKKAKMKGVPKELQSQWEKDRQKKAEKKRQRELDRIEAAMSLYPASKRGKGKGKKGKPRFGFDDSDEDEDMTPRRKKGIQPVTDLGSLNQEIRAFLMDLGKTTMTLPPMEKFSRKRVHELAACYSLKSQSKGKGRGRFPILIKTSYSSLQVNEHKVNSIVGSNTPGKFYKAKYGGNAGKGPKMPGGAGRTGPAVRHQEGDAVGGGASAIGSENIGHKLLSMMGWSEGDRIGRSGGLEAPIVAIVKTTKLGLGA</sequence>
<keyword evidence="7" id="KW-0508">mRNA splicing</keyword>
<dbReference type="OrthoDB" id="21470at2759"/>
<keyword evidence="13" id="KW-1185">Reference proteome</keyword>
<dbReference type="GO" id="GO:0005634">
    <property type="term" value="C:nucleus"/>
    <property type="evidence" value="ECO:0007669"/>
    <property type="project" value="UniProtKB-SubCell"/>
</dbReference>
<gene>
    <name evidence="12" type="ORF">NliqN6_4165</name>
</gene>
<feature type="compositionally biased region" description="Gly residues" evidence="9">
    <location>
        <begin position="17"/>
        <end position="40"/>
    </location>
</feature>